<sequence length="586" mass="68766">MKTRAMERNFRKIKNEAAHIEGLVKNTKSINGLWEQEAAVRKKLKHLREFKGQGLRDFDKVYRRYSEILQNVSEKLIQDYNRKNKTDFTFHEIVRGNYEGYMKSGVMSVLITHHIPKLIFKQFDEIFPENPKDEYEEARRLERKFYLHLGETNTGKTYNAMERLKEVKKGIYLSPLRILALENFEKLNREGVKCNLITGEEEILVEDASHISCTIEKLDLREKYDLAIIDEIQMIDDDSRGAAWSRAVLGLKCKEIHICGAINSREVLQEIIEDCYDTYEIKEYKRNVPLQIEGRGFSYNDVQPGDALVVFSKKRVLQLAYHYADLGIKASLIYGDLPPEVRRKQYEQFINKETTILITTDAIGMGVNLPIRRIVFMDIKKFDGEEVRYLTSQEVKQIGGRAGRKGIYEVGYLTSFGNSQSFIEDMINSEDKVIDTGVVGPSEAILKIKNLSLREKLALWSTREEKTSFYRKMDISEYLIVLDSIKSYKLDQNTEWQTLRIPFDVTTPEIMDQFLNYMDELFIAKRKDITKPRIKFKELYELELYYQKINLYYSFSKVFNLPFDEEWVYDERLKVSEEINDILLGI</sequence>
<dbReference type="PANTHER" id="PTHR12131:SF1">
    <property type="entry name" value="ATP-DEPENDENT RNA HELICASE SUPV3L1, MITOCHONDRIAL-RELATED"/>
    <property type="match status" value="1"/>
</dbReference>
<dbReference type="InterPro" id="IPR014001">
    <property type="entry name" value="Helicase_ATP-bd"/>
</dbReference>
<evidence type="ECO:0000259" key="8">
    <source>
        <dbReference type="PROSITE" id="PS51192"/>
    </source>
</evidence>
<accession>A0ABS6EGW4</accession>
<dbReference type="CDD" id="cd17913">
    <property type="entry name" value="DEXQc_Suv3"/>
    <property type="match status" value="1"/>
</dbReference>
<dbReference type="SMART" id="SM00487">
    <property type="entry name" value="DEXDc"/>
    <property type="match status" value="1"/>
</dbReference>
<dbReference type="PROSITE" id="PS51192">
    <property type="entry name" value="HELICASE_ATP_BIND_1"/>
    <property type="match status" value="1"/>
</dbReference>
<feature type="domain" description="Helicase C-terminal" evidence="9">
    <location>
        <begin position="280"/>
        <end position="452"/>
    </location>
</feature>
<dbReference type="SMART" id="SM00490">
    <property type="entry name" value="HELICc"/>
    <property type="match status" value="1"/>
</dbReference>
<dbReference type="InterPro" id="IPR044774">
    <property type="entry name" value="Suv3_DEXQc"/>
</dbReference>
<keyword evidence="4 10" id="KW-0347">Helicase</keyword>
<dbReference type="InterPro" id="IPR050699">
    <property type="entry name" value="RNA-DNA_Helicase"/>
</dbReference>
<keyword evidence="2" id="KW-0547">Nucleotide-binding</keyword>
<dbReference type="EC" id="3.6.4.13" evidence="1"/>
<evidence type="ECO:0000256" key="2">
    <source>
        <dbReference type="ARBA" id="ARBA00022741"/>
    </source>
</evidence>
<dbReference type="Pfam" id="PF12513">
    <property type="entry name" value="SUV3_C"/>
    <property type="match status" value="1"/>
</dbReference>
<dbReference type="GO" id="GO:0004386">
    <property type="term" value="F:helicase activity"/>
    <property type="evidence" value="ECO:0007669"/>
    <property type="project" value="UniProtKB-KW"/>
</dbReference>
<dbReference type="RefSeq" id="WP_216438509.1">
    <property type="nucleotide sequence ID" value="NZ_JAHLQF010000002.1"/>
</dbReference>
<organism evidence="10 11">
    <name type="scientific">Clostridium mobile</name>
    <dbReference type="NCBI Taxonomy" id="2841512"/>
    <lineage>
        <taxon>Bacteria</taxon>
        <taxon>Bacillati</taxon>
        <taxon>Bacillota</taxon>
        <taxon>Clostridia</taxon>
        <taxon>Eubacteriales</taxon>
        <taxon>Clostridiaceae</taxon>
        <taxon>Clostridium</taxon>
    </lineage>
</organism>
<keyword evidence="5" id="KW-0067">ATP-binding</keyword>
<evidence type="ECO:0000313" key="11">
    <source>
        <dbReference type="Proteomes" id="UP000726170"/>
    </source>
</evidence>
<dbReference type="InterPro" id="IPR001650">
    <property type="entry name" value="Helicase_C-like"/>
</dbReference>
<dbReference type="EMBL" id="JAHLQF010000002">
    <property type="protein sequence ID" value="MBU5484012.1"/>
    <property type="molecule type" value="Genomic_DNA"/>
</dbReference>
<dbReference type="PROSITE" id="PS51194">
    <property type="entry name" value="HELICASE_CTER"/>
    <property type="match status" value="1"/>
</dbReference>
<proteinExistence type="predicted"/>
<dbReference type="Proteomes" id="UP000726170">
    <property type="component" value="Unassembled WGS sequence"/>
</dbReference>
<dbReference type="Pfam" id="PF22527">
    <property type="entry name" value="DEXQc_Suv3"/>
    <property type="match status" value="1"/>
</dbReference>
<comment type="caution">
    <text evidence="10">The sequence shown here is derived from an EMBL/GenBank/DDBJ whole genome shotgun (WGS) entry which is preliminary data.</text>
</comment>
<keyword evidence="3" id="KW-0378">Hydrolase</keyword>
<evidence type="ECO:0000256" key="5">
    <source>
        <dbReference type="ARBA" id="ARBA00022840"/>
    </source>
</evidence>
<name>A0ABS6EGW4_9CLOT</name>
<comment type="catalytic activity">
    <reaction evidence="7">
        <text>ATP + H2O = ADP + phosphate + H(+)</text>
        <dbReference type="Rhea" id="RHEA:13065"/>
        <dbReference type="ChEBI" id="CHEBI:15377"/>
        <dbReference type="ChEBI" id="CHEBI:15378"/>
        <dbReference type="ChEBI" id="CHEBI:30616"/>
        <dbReference type="ChEBI" id="CHEBI:43474"/>
        <dbReference type="ChEBI" id="CHEBI:456216"/>
        <dbReference type="EC" id="3.6.4.13"/>
    </reaction>
</comment>
<keyword evidence="11" id="KW-1185">Reference proteome</keyword>
<keyword evidence="6" id="KW-0809">Transit peptide</keyword>
<evidence type="ECO:0000256" key="4">
    <source>
        <dbReference type="ARBA" id="ARBA00022806"/>
    </source>
</evidence>
<dbReference type="PANTHER" id="PTHR12131">
    <property type="entry name" value="ATP-DEPENDENT RNA AND DNA HELICASE"/>
    <property type="match status" value="1"/>
</dbReference>
<evidence type="ECO:0000256" key="1">
    <source>
        <dbReference type="ARBA" id="ARBA00012552"/>
    </source>
</evidence>
<reference evidence="10 11" key="1">
    <citation type="submission" date="2021-06" db="EMBL/GenBank/DDBJ databases">
        <authorList>
            <person name="Sun Q."/>
            <person name="Li D."/>
        </authorList>
    </citation>
    <scope>NUCLEOTIDE SEQUENCE [LARGE SCALE GENOMIC DNA]</scope>
    <source>
        <strain evidence="10 11">MSJ-11</strain>
    </source>
</reference>
<dbReference type="InterPro" id="IPR022192">
    <property type="entry name" value="SUV3_C"/>
</dbReference>
<dbReference type="Pfam" id="PF00271">
    <property type="entry name" value="Helicase_C"/>
    <property type="match status" value="1"/>
</dbReference>
<dbReference type="InterPro" id="IPR055206">
    <property type="entry name" value="DEXQc_SUV3"/>
</dbReference>
<evidence type="ECO:0000256" key="3">
    <source>
        <dbReference type="ARBA" id="ARBA00022801"/>
    </source>
</evidence>
<protein>
    <recommendedName>
        <fullName evidence="1">RNA helicase</fullName>
        <ecNumber evidence="1">3.6.4.13</ecNumber>
    </recommendedName>
</protein>
<evidence type="ECO:0000313" key="10">
    <source>
        <dbReference type="EMBL" id="MBU5484012.1"/>
    </source>
</evidence>
<evidence type="ECO:0000259" key="9">
    <source>
        <dbReference type="PROSITE" id="PS51194"/>
    </source>
</evidence>
<evidence type="ECO:0000256" key="7">
    <source>
        <dbReference type="ARBA" id="ARBA00047984"/>
    </source>
</evidence>
<evidence type="ECO:0000256" key="6">
    <source>
        <dbReference type="ARBA" id="ARBA00022946"/>
    </source>
</evidence>
<feature type="domain" description="Helicase ATP-binding" evidence="8">
    <location>
        <begin position="137"/>
        <end position="251"/>
    </location>
</feature>
<gene>
    <name evidence="10" type="ORF">KQI86_06690</name>
</gene>